<name>A0A227JID1_VIBPH</name>
<dbReference type="RefSeq" id="WP_025792538.1">
    <property type="nucleotide sequence ID" value="NZ_CANUIC010000002.1"/>
</dbReference>
<evidence type="ECO:0000256" key="1">
    <source>
        <dbReference type="SAM" id="Phobius"/>
    </source>
</evidence>
<feature type="transmembrane region" description="Helical" evidence="1">
    <location>
        <begin position="64"/>
        <end position="80"/>
    </location>
</feature>
<organism evidence="2 3">
    <name type="scientific">Vibrio parahaemolyticus</name>
    <dbReference type="NCBI Taxonomy" id="670"/>
    <lineage>
        <taxon>Bacteria</taxon>
        <taxon>Pseudomonadati</taxon>
        <taxon>Pseudomonadota</taxon>
        <taxon>Gammaproteobacteria</taxon>
        <taxon>Vibrionales</taxon>
        <taxon>Vibrionaceae</taxon>
        <taxon>Vibrio</taxon>
    </lineage>
</organism>
<evidence type="ECO:0000313" key="2">
    <source>
        <dbReference type="EMBL" id="OXE34820.1"/>
    </source>
</evidence>
<keyword evidence="1" id="KW-1133">Transmembrane helix</keyword>
<comment type="caution">
    <text evidence="2">The sequence shown here is derived from an EMBL/GenBank/DDBJ whole genome shotgun (WGS) entry which is preliminary data.</text>
</comment>
<accession>A0A227JID1</accession>
<dbReference type="EMBL" id="NIXT01000005">
    <property type="protein sequence ID" value="OXE34820.1"/>
    <property type="molecule type" value="Genomic_DNA"/>
</dbReference>
<keyword evidence="1" id="KW-0812">Transmembrane</keyword>
<reference evidence="2 3" key="1">
    <citation type="journal article" date="2017" name="Appl. Environ. Microbiol.">
        <title>Parallel evolution of two clades of a major Atlantic endemic Vibrio parahaemolyticus pathogen lineage by independent acquisition of related pathogenicity islands.</title>
        <authorList>
            <person name="Xu F."/>
            <person name="Gonzalez-Escalona N."/>
            <person name="Drees K.P."/>
            <person name="Sebra R.P."/>
            <person name="Cooper V.S."/>
            <person name="Jones S.H."/>
            <person name="Whistler C.A."/>
        </authorList>
    </citation>
    <scope>NUCLEOTIDE SEQUENCE [LARGE SCALE GENOMIC DNA]</scope>
    <source>
        <strain evidence="2 3">MAVP-3</strain>
    </source>
</reference>
<feature type="transmembrane region" description="Helical" evidence="1">
    <location>
        <begin position="31"/>
        <end position="52"/>
    </location>
</feature>
<keyword evidence="1" id="KW-0472">Membrane</keyword>
<dbReference type="Proteomes" id="UP000214596">
    <property type="component" value="Unassembled WGS sequence"/>
</dbReference>
<evidence type="ECO:0008006" key="4">
    <source>
        <dbReference type="Google" id="ProtNLM"/>
    </source>
</evidence>
<protein>
    <recommendedName>
        <fullName evidence="4">Glycosyltransferase</fullName>
    </recommendedName>
</protein>
<evidence type="ECO:0000313" key="3">
    <source>
        <dbReference type="Proteomes" id="UP000214596"/>
    </source>
</evidence>
<proteinExistence type="predicted"/>
<dbReference type="AlphaFoldDB" id="A0A227JID1"/>
<sequence>MSFFLINDKSSYNNKYRSGIIEELSARNINVVSYGLFDSFIGFLKVAFFLLFSGKAYISSNMKCNLLCLIVFWSKGTIIVNGLGRYKYNFYFRWFFSCLLFINRKRKKVVFQNYSDYRFFKLKLKLQFFWIPGSGGSVRKVGFSDDILIISRDDKLLSVYNSIFDFSKIVKNDSNILFIGCNGKAVDKCFENDRLIGLGIVPQCELFTKSHKFFQPRGYGEGVPHSLVDAICSGMEVYLSKKDFISFGLYCLGFRFKLLSNGIGKLSYSYDQSNLLLQKKISCDYIELALEHRNLNSNKNQINTYNG</sequence>
<gene>
    <name evidence="2" type="ORF">CA163_00345</name>
</gene>